<feature type="compositionally biased region" description="Low complexity" evidence="1">
    <location>
        <begin position="151"/>
        <end position="167"/>
    </location>
</feature>
<evidence type="ECO:0000313" key="3">
    <source>
        <dbReference type="EMBL" id="RAQ96782.1"/>
    </source>
</evidence>
<dbReference type="SMART" id="SM00331">
    <property type="entry name" value="PP2C_SIG"/>
    <property type="match status" value="1"/>
</dbReference>
<dbReference type="InterPro" id="IPR036457">
    <property type="entry name" value="PPM-type-like_dom_sf"/>
</dbReference>
<dbReference type="Proteomes" id="UP000248706">
    <property type="component" value="Unassembled WGS sequence"/>
</dbReference>
<organism evidence="3 4">
    <name type="scientific">Thermogemmatispora tikiterensis</name>
    <dbReference type="NCBI Taxonomy" id="1825093"/>
    <lineage>
        <taxon>Bacteria</taxon>
        <taxon>Bacillati</taxon>
        <taxon>Chloroflexota</taxon>
        <taxon>Ktedonobacteria</taxon>
        <taxon>Thermogemmatisporales</taxon>
        <taxon>Thermogemmatisporaceae</taxon>
        <taxon>Thermogemmatispora</taxon>
    </lineage>
</organism>
<feature type="compositionally biased region" description="Polar residues" evidence="1">
    <location>
        <begin position="31"/>
        <end position="43"/>
    </location>
</feature>
<dbReference type="GO" id="GO:0004722">
    <property type="term" value="F:protein serine/threonine phosphatase activity"/>
    <property type="evidence" value="ECO:0007669"/>
    <property type="project" value="InterPro"/>
</dbReference>
<name>A0A328VKS6_9CHLR</name>
<feature type="domain" description="PPM-type phosphatase" evidence="2">
    <location>
        <begin position="378"/>
        <end position="639"/>
    </location>
</feature>
<dbReference type="AlphaFoldDB" id="A0A328VKS6"/>
<keyword evidence="4" id="KW-1185">Reference proteome</keyword>
<feature type="compositionally biased region" description="Low complexity" evidence="1">
    <location>
        <begin position="218"/>
        <end position="238"/>
    </location>
</feature>
<dbReference type="CDD" id="cd00143">
    <property type="entry name" value="PP2Cc"/>
    <property type="match status" value="1"/>
</dbReference>
<dbReference type="SMART" id="SM00332">
    <property type="entry name" value="PP2Cc"/>
    <property type="match status" value="1"/>
</dbReference>
<dbReference type="Pfam" id="PF13240">
    <property type="entry name" value="Zn_Ribbon_1"/>
    <property type="match status" value="1"/>
</dbReference>
<feature type="compositionally biased region" description="Basic and acidic residues" evidence="1">
    <location>
        <begin position="80"/>
        <end position="91"/>
    </location>
</feature>
<dbReference type="InterPro" id="IPR001932">
    <property type="entry name" value="PPM-type_phosphatase-like_dom"/>
</dbReference>
<dbReference type="SUPFAM" id="SSF81606">
    <property type="entry name" value="PP2C-like"/>
    <property type="match status" value="1"/>
</dbReference>
<dbReference type="RefSeq" id="WP_112430637.1">
    <property type="nucleotide sequence ID" value="NZ_MCIF01000002.1"/>
</dbReference>
<feature type="compositionally biased region" description="Polar residues" evidence="1">
    <location>
        <begin position="172"/>
        <end position="182"/>
    </location>
</feature>
<dbReference type="InterPro" id="IPR026870">
    <property type="entry name" value="Zinc_ribbon_dom"/>
</dbReference>
<reference evidence="3 4" key="1">
    <citation type="submission" date="2016-08" db="EMBL/GenBank/DDBJ databases">
        <title>Analysis of Carbohydrate Active Enzymes in Thermogemmatispora T81 Reveals Carbohydrate Degradation Ability.</title>
        <authorList>
            <person name="Tomazini A."/>
            <person name="Lal S."/>
            <person name="Stott M."/>
            <person name="Henrissat B."/>
            <person name="Polikarpov I."/>
            <person name="Sparling R."/>
            <person name="Levin D.B."/>
        </authorList>
    </citation>
    <scope>NUCLEOTIDE SEQUENCE [LARGE SCALE GENOMIC DNA]</scope>
    <source>
        <strain evidence="3 4">T81</strain>
    </source>
</reference>
<dbReference type="InterPro" id="IPR015655">
    <property type="entry name" value="PP2C"/>
</dbReference>
<dbReference type="OrthoDB" id="152713at2"/>
<dbReference type="Gene3D" id="3.60.40.10">
    <property type="entry name" value="PPM-type phosphatase domain"/>
    <property type="match status" value="1"/>
</dbReference>
<proteinExistence type="predicted"/>
<dbReference type="PROSITE" id="PS51746">
    <property type="entry name" value="PPM_2"/>
    <property type="match status" value="1"/>
</dbReference>
<dbReference type="EMBL" id="MCIF01000002">
    <property type="protein sequence ID" value="RAQ96782.1"/>
    <property type="molecule type" value="Genomic_DNA"/>
</dbReference>
<evidence type="ECO:0000313" key="4">
    <source>
        <dbReference type="Proteomes" id="UP000248706"/>
    </source>
</evidence>
<gene>
    <name evidence="3" type="ORF">A4R35_14665</name>
</gene>
<dbReference type="Pfam" id="PF13672">
    <property type="entry name" value="PP2C_2"/>
    <property type="match status" value="1"/>
</dbReference>
<feature type="compositionally biased region" description="Basic and acidic residues" evidence="1">
    <location>
        <begin position="100"/>
        <end position="109"/>
    </location>
</feature>
<sequence length="640" mass="68613">MICPVCSTPNRDDAKFCKSCGRSLPRETPAGESSTASEQSIGQPQGAERIATSQEPEDPSLAPTLILTPERMMAYHSQRWQRELEEAERQQKQQQQASSRSEEEARDVADLPTILLAPGMSEKVAETPGGTIASEQPAASAAATGERSGQAEPGSAAAMSSPPSSGELMGTSAAQSVESEQPASAAVSRAADRPAESAAQGAIEEQSQEGITTAVEEQSSADQPAQPEAAEQTSAASAGLDSKSQQAENLGSEVMAGASSGPLESGTLLGGRYLINQLIREEEHERIYQVTDQQGYQRCWNCGSQENAEGDEFCINCGAELLGMPYLLHEFSGERTSPETRVTGGHIINTFIEGGRTYAVEQPQAERDPFPEGVHLMAAALSDAGILRRDQPNEDSTLVLLLERSHESISQPMGIFIVADGMGGHASGQLASRVAVNTIAERIVRDLLAAPLSAERESQQPPAPAEEDQLVRLLQEAVEEANSRLCQINQQNKTDMGCTLTGFMIVGRHSYIVNVGDSRTYMVRGGQLYQRTTDHSLVGQLVAGGLLQPDEVYTHPQRSQIFRSLGDRPNVQIDLFKQELYPGDILLSCSDGLWEMVRDPQIESILNTAPDPQTACAQLIEAANANGGEDNISAVVVFVR</sequence>
<protein>
    <recommendedName>
        <fullName evidence="2">PPM-type phosphatase domain-containing protein</fullName>
    </recommendedName>
</protein>
<feature type="region of interest" description="Disordered" evidence="1">
    <location>
        <begin position="1"/>
        <end position="247"/>
    </location>
</feature>
<feature type="compositionally biased region" description="Polar residues" evidence="1">
    <location>
        <begin position="208"/>
        <end position="217"/>
    </location>
</feature>
<evidence type="ECO:0000256" key="1">
    <source>
        <dbReference type="SAM" id="MobiDB-lite"/>
    </source>
</evidence>
<evidence type="ECO:0000259" key="2">
    <source>
        <dbReference type="PROSITE" id="PS51746"/>
    </source>
</evidence>
<accession>A0A328VKS6</accession>
<dbReference type="PANTHER" id="PTHR47992">
    <property type="entry name" value="PROTEIN PHOSPHATASE"/>
    <property type="match status" value="1"/>
</dbReference>
<comment type="caution">
    <text evidence="3">The sequence shown here is derived from an EMBL/GenBank/DDBJ whole genome shotgun (WGS) entry which is preliminary data.</text>
</comment>